<dbReference type="RefSeq" id="WP_135278800.1">
    <property type="nucleotide sequence ID" value="NZ_PQVH01000014.1"/>
</dbReference>
<feature type="signal peptide" evidence="1">
    <location>
        <begin position="1"/>
        <end position="25"/>
    </location>
</feature>
<organism evidence="2 3">
    <name type="scientific">Methylotenera oryzisoli</name>
    <dbReference type="NCBI Taxonomy" id="2080758"/>
    <lineage>
        <taxon>Bacteria</taxon>
        <taxon>Pseudomonadati</taxon>
        <taxon>Pseudomonadota</taxon>
        <taxon>Betaproteobacteria</taxon>
        <taxon>Nitrosomonadales</taxon>
        <taxon>Methylophilaceae</taxon>
        <taxon>Methylotenera</taxon>
    </lineage>
</organism>
<name>A0A4Y9VPF2_9PROT</name>
<evidence type="ECO:0000313" key="2">
    <source>
        <dbReference type="EMBL" id="TFW70161.1"/>
    </source>
</evidence>
<gene>
    <name evidence="2" type="ORF">C3Y98_11925</name>
</gene>
<protein>
    <submittedName>
        <fullName evidence="2">DUF4390 domain-containing protein</fullName>
    </submittedName>
</protein>
<dbReference type="Proteomes" id="UP000297706">
    <property type="component" value="Unassembled WGS sequence"/>
</dbReference>
<dbReference type="Pfam" id="PF14334">
    <property type="entry name" value="DUF4390"/>
    <property type="match status" value="1"/>
</dbReference>
<accession>A0A4Y9VPF2</accession>
<keyword evidence="3" id="KW-1185">Reference proteome</keyword>
<keyword evidence="1" id="KW-0732">Signal</keyword>
<proteinExistence type="predicted"/>
<dbReference type="InterPro" id="IPR025500">
    <property type="entry name" value="DUF4390"/>
</dbReference>
<reference evidence="2 3" key="1">
    <citation type="submission" date="2018-02" db="EMBL/GenBank/DDBJ databases">
        <title>A novel lanthanide dependent methylotroph, Methylotenera sp. La3113.</title>
        <authorList>
            <person name="Lv H."/>
            <person name="Tani A."/>
        </authorList>
    </citation>
    <scope>NUCLEOTIDE SEQUENCE [LARGE SCALE GENOMIC DNA]</scope>
    <source>
        <strain evidence="2 3">La3113</strain>
    </source>
</reference>
<dbReference type="AlphaFoldDB" id="A0A4Y9VPF2"/>
<evidence type="ECO:0000256" key="1">
    <source>
        <dbReference type="SAM" id="SignalP"/>
    </source>
</evidence>
<comment type="caution">
    <text evidence="2">The sequence shown here is derived from an EMBL/GenBank/DDBJ whole genome shotgun (WGS) entry which is preliminary data.</text>
</comment>
<dbReference type="EMBL" id="PQVH01000014">
    <property type="protein sequence ID" value="TFW70161.1"/>
    <property type="molecule type" value="Genomic_DNA"/>
</dbReference>
<evidence type="ECO:0000313" key="3">
    <source>
        <dbReference type="Proteomes" id="UP000297706"/>
    </source>
</evidence>
<feature type="chain" id="PRO_5021398704" evidence="1">
    <location>
        <begin position="26"/>
        <end position="189"/>
    </location>
</feature>
<dbReference type="OrthoDB" id="5298153at2"/>
<sequence>MHCCKKIKLIFCIIALVLFSSSVLAEGSSLRLRSANLTAYEDDYLLNADAEINFGAEVEKAILKGFTFSFLIEFQLLSPKKYWFDDEVVTTVQQVNLSYHALTRQYIVTRNDQQRAYASLDEAVEDLSIIQDMKVFQEADVDRNERYRAVLLMRLDQKKLPKALRIEGMTSSEWKISSQRFEWTPNLFK</sequence>